<dbReference type="InterPro" id="IPR019052">
    <property type="entry name" value="DUF2383"/>
</dbReference>
<dbReference type="PIRSF" id="PIRSF029477">
    <property type="entry name" value="UCP029477"/>
    <property type="match status" value="1"/>
</dbReference>
<organism evidence="2 3">
    <name type="scientific">Rhodocista pekingensis</name>
    <dbReference type="NCBI Taxonomy" id="201185"/>
    <lineage>
        <taxon>Bacteria</taxon>
        <taxon>Pseudomonadati</taxon>
        <taxon>Pseudomonadota</taxon>
        <taxon>Alphaproteobacteria</taxon>
        <taxon>Rhodospirillales</taxon>
        <taxon>Azospirillaceae</taxon>
        <taxon>Rhodocista</taxon>
    </lineage>
</organism>
<dbReference type="InterPro" id="IPR012347">
    <property type="entry name" value="Ferritin-like"/>
</dbReference>
<reference evidence="3" key="1">
    <citation type="journal article" date="2019" name="Int. J. Syst. Evol. Microbiol.">
        <title>The Global Catalogue of Microorganisms (GCM) 10K type strain sequencing project: providing services to taxonomists for standard genome sequencing and annotation.</title>
        <authorList>
            <consortium name="The Broad Institute Genomics Platform"/>
            <consortium name="The Broad Institute Genome Sequencing Center for Infectious Disease"/>
            <person name="Wu L."/>
            <person name="Ma J."/>
        </authorList>
    </citation>
    <scope>NUCLEOTIDE SEQUENCE [LARGE SCALE GENOMIC DNA]</scope>
    <source>
        <strain evidence="3">CGMCC 1.16275</strain>
    </source>
</reference>
<evidence type="ECO:0000313" key="2">
    <source>
        <dbReference type="EMBL" id="MFC7332652.1"/>
    </source>
</evidence>
<comment type="caution">
    <text evidence="2">The sequence shown here is derived from an EMBL/GenBank/DDBJ whole genome shotgun (WGS) entry which is preliminary data.</text>
</comment>
<name>A0ABW2KRP1_9PROT</name>
<dbReference type="RefSeq" id="WP_377357196.1">
    <property type="nucleotide sequence ID" value="NZ_JBHTCM010000006.1"/>
</dbReference>
<keyword evidence="3" id="KW-1185">Reference proteome</keyword>
<dbReference type="EMBL" id="JBHTCM010000006">
    <property type="protein sequence ID" value="MFC7332652.1"/>
    <property type="molecule type" value="Genomic_DNA"/>
</dbReference>
<evidence type="ECO:0000259" key="1">
    <source>
        <dbReference type="Pfam" id="PF09537"/>
    </source>
</evidence>
<dbReference type="InterPro" id="IPR016920">
    <property type="entry name" value="UCP029477"/>
</dbReference>
<feature type="domain" description="DUF2383" evidence="1">
    <location>
        <begin position="6"/>
        <end position="114"/>
    </location>
</feature>
<accession>A0ABW2KRP1</accession>
<dbReference type="NCBIfam" id="TIGR02284">
    <property type="entry name" value="PA2169 family four-helix-bundle protein"/>
    <property type="match status" value="1"/>
</dbReference>
<evidence type="ECO:0000313" key="3">
    <source>
        <dbReference type="Proteomes" id="UP001596456"/>
    </source>
</evidence>
<dbReference type="Pfam" id="PF09537">
    <property type="entry name" value="DUF2383"/>
    <property type="match status" value="1"/>
</dbReference>
<proteinExistence type="predicted"/>
<dbReference type="Gene3D" id="1.20.1260.10">
    <property type="match status" value="1"/>
</dbReference>
<gene>
    <name evidence="2" type="ORF">ACFQPS_05720</name>
</gene>
<protein>
    <submittedName>
        <fullName evidence="2">PA2169 family four-helix-bundle protein</fullName>
    </submittedName>
</protein>
<sequence>MERDRIVDTLNELIRAAEDSHLGFQRAAENAPDPDLKSLLNDIGARRGAIVRELQRLVATIGGAPEATGTLLGGAQRMLEDLQSVFRDRDGGAILDSLVRGEDGTLERFQQALAADLPPEVAAGVLEQAGRIREDRDRLTVRRASHAA</sequence>
<dbReference type="Proteomes" id="UP001596456">
    <property type="component" value="Unassembled WGS sequence"/>
</dbReference>
<dbReference type="InterPro" id="IPR011971">
    <property type="entry name" value="CHP02284"/>
</dbReference>